<proteinExistence type="predicted"/>
<evidence type="ECO:0000256" key="1">
    <source>
        <dbReference type="SAM" id="MobiDB-lite"/>
    </source>
</evidence>
<gene>
    <name evidence="3" type="ORF">ETD85_17350</name>
</gene>
<feature type="signal peptide" evidence="2">
    <location>
        <begin position="1"/>
        <end position="25"/>
    </location>
</feature>
<dbReference type="RefSeq" id="WP_138690756.1">
    <property type="nucleotide sequence ID" value="NZ_JBHSAZ010000026.1"/>
</dbReference>
<keyword evidence="4" id="KW-1185">Reference proteome</keyword>
<keyword evidence="2" id="KW-0732">Signal</keyword>
<name>A0A5S4GN35_9ACTN</name>
<feature type="chain" id="PRO_5038393822" evidence="2">
    <location>
        <begin position="26"/>
        <end position="68"/>
    </location>
</feature>
<evidence type="ECO:0000256" key="2">
    <source>
        <dbReference type="SAM" id="SignalP"/>
    </source>
</evidence>
<sequence length="68" mass="7113">MKRVLALLCAFIVTLVMMPPAQAHASAATSTRKLAWTYVSRADPKSSHWNSARAISTAAPATPASSSG</sequence>
<evidence type="ECO:0000313" key="4">
    <source>
        <dbReference type="Proteomes" id="UP000306628"/>
    </source>
</evidence>
<dbReference type="Proteomes" id="UP000306628">
    <property type="component" value="Unassembled WGS sequence"/>
</dbReference>
<feature type="compositionally biased region" description="Low complexity" evidence="1">
    <location>
        <begin position="51"/>
        <end position="68"/>
    </location>
</feature>
<dbReference type="AlphaFoldDB" id="A0A5S4GN35"/>
<accession>A0A5S4GN35</accession>
<protein>
    <submittedName>
        <fullName evidence="3">Uncharacterized protein</fullName>
    </submittedName>
</protein>
<dbReference type="EMBL" id="VCKX01000047">
    <property type="protein sequence ID" value="TMR34209.1"/>
    <property type="molecule type" value="Genomic_DNA"/>
</dbReference>
<reference evidence="3 4" key="1">
    <citation type="submission" date="2019-05" db="EMBL/GenBank/DDBJ databases">
        <title>Draft genome sequence of Nonomuraea zeae DSM 100528.</title>
        <authorList>
            <person name="Saricaoglu S."/>
            <person name="Isik K."/>
        </authorList>
    </citation>
    <scope>NUCLEOTIDE SEQUENCE [LARGE SCALE GENOMIC DNA]</scope>
    <source>
        <strain evidence="3 4">DSM 100528</strain>
    </source>
</reference>
<comment type="caution">
    <text evidence="3">The sequence shown here is derived from an EMBL/GenBank/DDBJ whole genome shotgun (WGS) entry which is preliminary data.</text>
</comment>
<evidence type="ECO:0000313" key="3">
    <source>
        <dbReference type="EMBL" id="TMR34209.1"/>
    </source>
</evidence>
<feature type="region of interest" description="Disordered" evidence="1">
    <location>
        <begin position="43"/>
        <end position="68"/>
    </location>
</feature>
<organism evidence="3 4">
    <name type="scientific">Nonomuraea zeae</name>
    <dbReference type="NCBI Taxonomy" id="1642303"/>
    <lineage>
        <taxon>Bacteria</taxon>
        <taxon>Bacillati</taxon>
        <taxon>Actinomycetota</taxon>
        <taxon>Actinomycetes</taxon>
        <taxon>Streptosporangiales</taxon>
        <taxon>Streptosporangiaceae</taxon>
        <taxon>Nonomuraea</taxon>
    </lineage>
</organism>